<sequence length="361" mass="39074">MDLSDLVIGESVHKSKWMHLPRIVVVGHNKIYDIIDVCNELKLDGNALIICGPNTLNVAGILVKDLLEDNNIDTEIKIVDEATIKEVNNVKKIAKEINANFLIGVGGGKSIDVAKLSSFELKKPFISIPTAASHDGIASSRSSLSRRKQHVSIEANAPIAIIADTEIIYKAPYRLLAAGCGDLISNFTAVKDWQLANKLKNVEYSSYAAALSHMAAEIIVESASIIKQRLEESAWIVMKGLVSSSVAMSIAGSSYPASGSEHKFSHMLDKIAPKPALHGEQCGVGSIMMMYLHGGDWKLIRDTLKTIGCPVSATELGIDVEYIIDALVNAYKIRPERYSILGNGITIKAAKKLVNITKVGE</sequence>
<gene>
    <name evidence="11" type="primary">egsA</name>
    <name evidence="15" type="ORF">EF806_05300</name>
</gene>
<keyword evidence="8 11" id="KW-0443">Lipid metabolism</keyword>
<evidence type="ECO:0000256" key="7">
    <source>
        <dbReference type="ARBA" id="ARBA00023027"/>
    </source>
</evidence>
<evidence type="ECO:0000256" key="14">
    <source>
        <dbReference type="PIRSR" id="PIRSR000112-3"/>
    </source>
</evidence>
<dbReference type="GO" id="GO:0106357">
    <property type="term" value="F:glycerol-1-phosphate dehydrogenase (NAD+) activity"/>
    <property type="evidence" value="ECO:0007669"/>
    <property type="project" value="RHEA"/>
</dbReference>
<feature type="binding site" evidence="11 14">
    <location>
        <begin position="108"/>
        <end position="112"/>
    </location>
    <ligand>
        <name>NAD(+)</name>
        <dbReference type="ChEBI" id="CHEBI:57540"/>
    </ligand>
</feature>
<feature type="binding site" evidence="11 14">
    <location>
        <position position="139"/>
    </location>
    <ligand>
        <name>NAD(+)</name>
        <dbReference type="ChEBI" id="CHEBI:57540"/>
    </ligand>
</feature>
<dbReference type="NCBIfam" id="NF002022">
    <property type="entry name" value="PRK00843.1"/>
    <property type="match status" value="1"/>
</dbReference>
<protein>
    <recommendedName>
        <fullName evidence="11">Glycerol-1-phosphate dehydrogenase [NAD(P)+]</fullName>
        <shortName evidence="11">G1P dehydrogenase</shortName>
        <shortName evidence="11">G1PDH</shortName>
        <ecNumber evidence="11">1.1.1.261</ecNumber>
    </recommendedName>
    <alternativeName>
        <fullName evidence="11">Enantiomeric glycerophosphate synthase</fullName>
    </alternativeName>
    <alternativeName>
        <fullName evidence="11">sn-glycerol-1-phosphate dehydrogenase</fullName>
    </alternativeName>
</protein>
<dbReference type="InterPro" id="IPR023002">
    <property type="entry name" value="G1P_dehydrogenase_arc"/>
</dbReference>
<dbReference type="GO" id="GO:0106358">
    <property type="term" value="F:glycerol-1-phosphate dehydrogenase (NADP+) activity"/>
    <property type="evidence" value="ECO:0007669"/>
    <property type="project" value="RHEA"/>
</dbReference>
<dbReference type="AlphaFoldDB" id="A0A520KRK0"/>
<evidence type="ECO:0000256" key="6">
    <source>
        <dbReference type="ARBA" id="ARBA00023002"/>
    </source>
</evidence>
<dbReference type="PANTHER" id="PTHR43616">
    <property type="entry name" value="GLYCEROL DEHYDROGENASE"/>
    <property type="match status" value="1"/>
</dbReference>
<keyword evidence="9 11" id="KW-0594">Phospholipid biosynthesis</keyword>
<dbReference type="PIRSF" id="PIRSF000112">
    <property type="entry name" value="Glycerol_dehydrogenase"/>
    <property type="match status" value="1"/>
</dbReference>
<dbReference type="GO" id="GO:0005737">
    <property type="term" value="C:cytoplasm"/>
    <property type="evidence" value="ECO:0007669"/>
    <property type="project" value="UniProtKB-SubCell"/>
</dbReference>
<keyword evidence="4 11" id="KW-0862">Zinc</keyword>
<dbReference type="Proteomes" id="UP000317158">
    <property type="component" value="Unassembled WGS sequence"/>
</dbReference>
<evidence type="ECO:0000256" key="9">
    <source>
        <dbReference type="ARBA" id="ARBA00023209"/>
    </source>
</evidence>
<feature type="binding site" evidence="12">
    <location>
        <position position="278"/>
    </location>
    <ligand>
        <name>glycerol</name>
        <dbReference type="ChEBI" id="CHEBI:17754"/>
    </ligand>
</feature>
<comment type="function">
    <text evidence="11">Catalyzes the NAD(P)H-dependent reduction of dihydroxyacetonephosphate (DHAP or glycerone phosphate) to glycerol 1-phosphate (G1P). The G1P thus generated is used as the glycerophosphate backbone of phospholipids in the cellular membranes of Archaea.</text>
</comment>
<evidence type="ECO:0000256" key="12">
    <source>
        <dbReference type="PIRSR" id="PIRSR000112-1"/>
    </source>
</evidence>
<evidence type="ECO:0000313" key="16">
    <source>
        <dbReference type="Proteomes" id="UP000317158"/>
    </source>
</evidence>
<dbReference type="InterPro" id="IPR032837">
    <property type="entry name" value="G1PDH"/>
</dbReference>
<dbReference type="HAMAP" id="MF_00497_A">
    <property type="entry name" value="G1P_dehydrogenase_A"/>
    <property type="match status" value="1"/>
</dbReference>
<dbReference type="InterPro" id="IPR016205">
    <property type="entry name" value="Glycerol_DH"/>
</dbReference>
<comment type="catalytic activity">
    <reaction evidence="11">
        <text>sn-glycerol 1-phosphate + NADP(+) = dihydroxyacetone phosphate + NADPH + H(+)</text>
        <dbReference type="Rhea" id="RHEA:21416"/>
        <dbReference type="ChEBI" id="CHEBI:15378"/>
        <dbReference type="ChEBI" id="CHEBI:57642"/>
        <dbReference type="ChEBI" id="CHEBI:57685"/>
        <dbReference type="ChEBI" id="CHEBI:57783"/>
        <dbReference type="ChEBI" id="CHEBI:58349"/>
        <dbReference type="EC" id="1.1.1.261"/>
    </reaction>
</comment>
<feature type="binding site" evidence="11 14">
    <location>
        <begin position="130"/>
        <end position="133"/>
    </location>
    <ligand>
        <name>NAD(+)</name>
        <dbReference type="ChEBI" id="CHEBI:57540"/>
    </ligand>
</feature>
<accession>A0A520KRK0</accession>
<comment type="similarity">
    <text evidence="11">Belongs to the glycerol-1-phosphate dehydrogenase family.</text>
</comment>
<name>A0A520KRK0_METT2</name>
<feature type="binding site" evidence="12">
    <location>
        <position position="182"/>
    </location>
    <ligand>
        <name>glycerol</name>
        <dbReference type="ChEBI" id="CHEBI:17754"/>
    </ligand>
</feature>
<evidence type="ECO:0000256" key="3">
    <source>
        <dbReference type="ARBA" id="ARBA00022723"/>
    </source>
</evidence>
<organism evidence="15 16">
    <name type="scientific">Methanoliparum thermophilum</name>
    <dbReference type="NCBI Taxonomy" id="2491083"/>
    <lineage>
        <taxon>Archaea</taxon>
        <taxon>Methanobacteriati</taxon>
        <taxon>Methanobacteriota</taxon>
        <taxon>Candidatus Methanoliparia</taxon>
        <taxon>Candidatus Methanoliparales</taxon>
        <taxon>Candidatus Methanoliparaceae</taxon>
        <taxon>Candidatus Methanoliparum</taxon>
    </lineage>
</organism>
<evidence type="ECO:0000313" key="15">
    <source>
        <dbReference type="EMBL" id="RZN64037.1"/>
    </source>
</evidence>
<evidence type="ECO:0000256" key="10">
    <source>
        <dbReference type="ARBA" id="ARBA00023264"/>
    </source>
</evidence>
<dbReference type="EMBL" id="RXIF01000010">
    <property type="protein sequence ID" value="RZN64037.1"/>
    <property type="molecule type" value="Genomic_DNA"/>
</dbReference>
<reference evidence="15 16" key="1">
    <citation type="journal article" date="2019" name="Nat. Microbiol.">
        <title>Wide diversity of methane and short-chain alkane metabolisms in uncultured archaea.</title>
        <authorList>
            <person name="Borrel G."/>
            <person name="Adam P.S."/>
            <person name="McKay L.J."/>
            <person name="Chen L.X."/>
            <person name="Sierra-Garcia I.N."/>
            <person name="Sieber C.M."/>
            <person name="Letourneur Q."/>
            <person name="Ghozlane A."/>
            <person name="Andersen G.L."/>
            <person name="Li W.J."/>
            <person name="Hallam S.J."/>
            <person name="Muyzer G."/>
            <person name="de Oliveira V.M."/>
            <person name="Inskeep W.P."/>
            <person name="Banfield J.F."/>
            <person name="Gribaldo S."/>
        </authorList>
    </citation>
    <scope>NUCLEOTIDE SEQUENCE [LARGE SCALE GENOMIC DNA]</scope>
    <source>
        <strain evidence="15">NM1a</strain>
    </source>
</reference>
<feature type="binding site" evidence="12">
    <location>
        <position position="262"/>
    </location>
    <ligand>
        <name>glycerol</name>
        <dbReference type="ChEBI" id="CHEBI:17754"/>
    </ligand>
</feature>
<comment type="caution">
    <text evidence="15">The sequence shown here is derived from an EMBL/GenBank/DDBJ whole genome shotgun (WGS) entry which is preliminary data.</text>
</comment>
<dbReference type="PANTHER" id="PTHR43616:SF5">
    <property type="entry name" value="GLYCEROL DEHYDROGENASE 1"/>
    <property type="match status" value="1"/>
</dbReference>
<keyword evidence="3 11" id="KW-0479">Metal-binding</keyword>
<dbReference type="UniPathway" id="UPA00940"/>
<keyword evidence="5 11" id="KW-0521">NADP</keyword>
<dbReference type="GO" id="GO:0046872">
    <property type="term" value="F:metal ion binding"/>
    <property type="evidence" value="ECO:0007669"/>
    <property type="project" value="UniProtKB-KW"/>
</dbReference>
<comment type="pathway">
    <text evidence="11">Membrane lipid metabolism; glycerophospholipid metabolism.</text>
</comment>
<evidence type="ECO:0000256" key="13">
    <source>
        <dbReference type="PIRSR" id="PIRSR000112-2"/>
    </source>
</evidence>
<feature type="binding site" evidence="13">
    <location>
        <position position="135"/>
    </location>
    <ligand>
        <name>glycerol</name>
        <dbReference type="ChEBI" id="CHEBI:17754"/>
    </ligand>
</feature>
<feature type="binding site" evidence="11">
    <location>
        <position position="135"/>
    </location>
    <ligand>
        <name>substrate</name>
    </ligand>
</feature>
<dbReference type="GO" id="GO:0008654">
    <property type="term" value="P:phospholipid biosynthetic process"/>
    <property type="evidence" value="ECO:0007669"/>
    <property type="project" value="UniProtKB-KW"/>
</dbReference>
<dbReference type="Gene3D" id="1.20.1090.10">
    <property type="entry name" value="Dehydroquinate synthase-like - alpha domain"/>
    <property type="match status" value="1"/>
</dbReference>
<evidence type="ECO:0000256" key="5">
    <source>
        <dbReference type="ARBA" id="ARBA00022857"/>
    </source>
</evidence>
<evidence type="ECO:0000256" key="2">
    <source>
        <dbReference type="ARBA" id="ARBA00022516"/>
    </source>
</evidence>
<feature type="binding site" evidence="11">
    <location>
        <position position="182"/>
    </location>
    <ligand>
        <name>substrate</name>
    </ligand>
</feature>
<keyword evidence="1 11" id="KW-0963">Cytoplasm</keyword>
<evidence type="ECO:0000256" key="1">
    <source>
        <dbReference type="ARBA" id="ARBA00022490"/>
    </source>
</evidence>
<comment type="subcellular location">
    <subcellularLocation>
        <location evidence="11">Cytoplasm</location>
    </subcellularLocation>
</comment>
<evidence type="ECO:0000256" key="4">
    <source>
        <dbReference type="ARBA" id="ARBA00022833"/>
    </source>
</evidence>
<feature type="binding site" evidence="11">
    <location>
        <position position="266"/>
    </location>
    <ligand>
        <name>substrate</name>
    </ligand>
</feature>
<dbReference type="SUPFAM" id="SSF56796">
    <property type="entry name" value="Dehydroquinate synthase-like"/>
    <property type="match status" value="1"/>
</dbReference>
<feature type="binding site" evidence="11">
    <location>
        <position position="278"/>
    </location>
    <ligand>
        <name>Zn(2+)</name>
        <dbReference type="ChEBI" id="CHEBI:29105"/>
        <note>catalytic</note>
    </ligand>
</feature>
<dbReference type="GO" id="GO:0006650">
    <property type="term" value="P:glycerophospholipid metabolic process"/>
    <property type="evidence" value="ECO:0007669"/>
    <property type="project" value="UniProtKB-UniRule"/>
</dbReference>
<proteinExistence type="inferred from homology"/>
<evidence type="ECO:0000256" key="8">
    <source>
        <dbReference type="ARBA" id="ARBA00023098"/>
    </source>
</evidence>
<comment type="cofactor">
    <cofactor evidence="11 12">
        <name>Zn(2+)</name>
        <dbReference type="ChEBI" id="CHEBI:29105"/>
    </cofactor>
    <text evidence="11 12">Binds 1 zinc ion per subunit.</text>
</comment>
<evidence type="ECO:0000256" key="11">
    <source>
        <dbReference type="HAMAP-Rule" id="MF_00497"/>
    </source>
</evidence>
<keyword evidence="7 11" id="KW-0520">NAD</keyword>
<keyword evidence="6 11" id="KW-0560">Oxidoreductase</keyword>
<comment type="catalytic activity">
    <reaction evidence="11">
        <text>sn-glycerol 1-phosphate + NAD(+) = dihydroxyacetone phosphate + NADH + H(+)</text>
        <dbReference type="Rhea" id="RHEA:21412"/>
        <dbReference type="ChEBI" id="CHEBI:15378"/>
        <dbReference type="ChEBI" id="CHEBI:57540"/>
        <dbReference type="ChEBI" id="CHEBI:57642"/>
        <dbReference type="ChEBI" id="CHEBI:57685"/>
        <dbReference type="ChEBI" id="CHEBI:57945"/>
        <dbReference type="EC" id="1.1.1.261"/>
    </reaction>
</comment>
<dbReference type="Pfam" id="PF13685">
    <property type="entry name" value="Fe-ADH_2"/>
    <property type="match status" value="1"/>
</dbReference>
<dbReference type="CDD" id="cd08173">
    <property type="entry name" value="Gro1PDH"/>
    <property type="match status" value="1"/>
</dbReference>
<keyword evidence="10 11" id="KW-1208">Phospholipid metabolism</keyword>
<dbReference type="Gene3D" id="3.40.50.1970">
    <property type="match status" value="1"/>
</dbReference>
<keyword evidence="2 11" id="KW-0444">Lipid biosynthesis</keyword>
<feature type="binding site" evidence="11">
    <location>
        <position position="262"/>
    </location>
    <ligand>
        <name>Zn(2+)</name>
        <dbReference type="ChEBI" id="CHEBI:29105"/>
        <note>catalytic</note>
    </ligand>
</feature>
<feature type="binding site" evidence="11">
    <location>
        <position position="182"/>
    </location>
    <ligand>
        <name>Zn(2+)</name>
        <dbReference type="ChEBI" id="CHEBI:29105"/>
        <note>catalytic</note>
    </ligand>
</feature>
<dbReference type="EC" id="1.1.1.261" evidence="11"/>